<keyword evidence="2" id="KW-1185">Reference proteome</keyword>
<dbReference type="WBParaSite" id="ACRNAN_scaffold2665.g24648.t1">
    <property type="protein sequence ID" value="ACRNAN_scaffold2665.g24648.t1"/>
    <property type="gene ID" value="ACRNAN_scaffold2665.g24648"/>
</dbReference>
<organism evidence="2 3">
    <name type="scientific">Acrobeloides nanus</name>
    <dbReference type="NCBI Taxonomy" id="290746"/>
    <lineage>
        <taxon>Eukaryota</taxon>
        <taxon>Metazoa</taxon>
        <taxon>Ecdysozoa</taxon>
        <taxon>Nematoda</taxon>
        <taxon>Chromadorea</taxon>
        <taxon>Rhabditida</taxon>
        <taxon>Tylenchina</taxon>
        <taxon>Cephalobomorpha</taxon>
        <taxon>Cephaloboidea</taxon>
        <taxon>Cephalobidae</taxon>
        <taxon>Acrobeloides</taxon>
    </lineage>
</organism>
<feature type="compositionally biased region" description="Polar residues" evidence="1">
    <location>
        <begin position="61"/>
        <end position="72"/>
    </location>
</feature>
<feature type="region of interest" description="Disordered" evidence="1">
    <location>
        <begin position="1"/>
        <end position="114"/>
    </location>
</feature>
<feature type="compositionally biased region" description="Basic and acidic residues" evidence="1">
    <location>
        <begin position="30"/>
        <end position="57"/>
    </location>
</feature>
<reference evidence="3" key="1">
    <citation type="submission" date="2022-11" db="UniProtKB">
        <authorList>
            <consortium name="WormBaseParasite"/>
        </authorList>
    </citation>
    <scope>IDENTIFICATION</scope>
</reference>
<feature type="compositionally biased region" description="Polar residues" evidence="1">
    <location>
        <begin position="79"/>
        <end position="95"/>
    </location>
</feature>
<evidence type="ECO:0000313" key="2">
    <source>
        <dbReference type="Proteomes" id="UP000887540"/>
    </source>
</evidence>
<dbReference type="AlphaFoldDB" id="A0A914DGJ7"/>
<evidence type="ECO:0000313" key="3">
    <source>
        <dbReference type="WBParaSite" id="ACRNAN_scaffold2665.g24648.t1"/>
    </source>
</evidence>
<name>A0A914DGJ7_9BILA</name>
<dbReference type="Proteomes" id="UP000887540">
    <property type="component" value="Unplaced"/>
</dbReference>
<proteinExistence type="predicted"/>
<accession>A0A914DGJ7</accession>
<evidence type="ECO:0000256" key="1">
    <source>
        <dbReference type="SAM" id="MobiDB-lite"/>
    </source>
</evidence>
<sequence>MNKKIKNPALQAAGKKGAAVRYGQDYGGPRLEDMPRDAEGKIPDLREAGRRAAEIKYSRQRLAQKQAGQQSFEGEGRTSMESNFSISEGDTSINPKLQDVGRKDPQTESNFYQV</sequence>
<protein>
    <submittedName>
        <fullName evidence="3">Uncharacterized protein</fullName>
    </submittedName>
</protein>